<dbReference type="STRING" id="105984.A0A427XSZ2"/>
<evidence type="ECO:0000256" key="2">
    <source>
        <dbReference type="ARBA" id="ARBA00008100"/>
    </source>
</evidence>
<keyword evidence="13" id="KW-1185">Reference proteome</keyword>
<dbReference type="RefSeq" id="XP_028476392.1">
    <property type="nucleotide sequence ID" value="XM_028623459.1"/>
</dbReference>
<dbReference type="UniPathway" id="UPA00142">
    <property type="reaction ID" value="UER00209"/>
</dbReference>
<dbReference type="GO" id="GO:0004357">
    <property type="term" value="F:glutamate-cysteine ligase activity"/>
    <property type="evidence" value="ECO:0007669"/>
    <property type="project" value="UniProtKB-UniRule"/>
</dbReference>
<evidence type="ECO:0000256" key="1">
    <source>
        <dbReference type="ARBA" id="ARBA00005006"/>
    </source>
</evidence>
<dbReference type="GeneID" id="39592677"/>
<protein>
    <recommendedName>
        <fullName evidence="3 10">Glutamate--cysteine ligase</fullName>
        <ecNumber evidence="3 10">6.3.2.2</ecNumber>
    </recommendedName>
    <alternativeName>
        <fullName evidence="9 10">Gamma-ECS</fullName>
    </alternativeName>
    <alternativeName>
        <fullName evidence="8 10">Gamma-glutamylcysteine synthetase</fullName>
    </alternativeName>
</protein>
<feature type="compositionally biased region" description="Low complexity" evidence="11">
    <location>
        <begin position="570"/>
        <end position="587"/>
    </location>
</feature>
<dbReference type="GO" id="GO:0006750">
    <property type="term" value="P:glutathione biosynthetic process"/>
    <property type="evidence" value="ECO:0007669"/>
    <property type="project" value="UniProtKB-UniRule"/>
</dbReference>
<dbReference type="Proteomes" id="UP000279236">
    <property type="component" value="Unassembled WGS sequence"/>
</dbReference>
<dbReference type="SUPFAM" id="SSF55931">
    <property type="entry name" value="Glutamine synthetase/guanido kinase"/>
    <property type="match status" value="1"/>
</dbReference>
<name>A0A427XSZ2_9TREE</name>
<dbReference type="FunFam" id="3.30.590.50:FF:000002">
    <property type="entry name" value="Glutamate--cysteine ligase catalytic subunit"/>
    <property type="match status" value="1"/>
</dbReference>
<dbReference type="Gene3D" id="1.10.8.960">
    <property type="match status" value="1"/>
</dbReference>
<proteinExistence type="inferred from homology"/>
<feature type="region of interest" description="Disordered" evidence="11">
    <location>
        <begin position="566"/>
        <end position="596"/>
    </location>
</feature>
<dbReference type="GO" id="GO:0017109">
    <property type="term" value="C:glutamate-cysteine ligase complex"/>
    <property type="evidence" value="ECO:0007669"/>
    <property type="project" value="TreeGrafter"/>
</dbReference>
<comment type="caution">
    <text evidence="12">The sequence shown here is derived from an EMBL/GenBank/DDBJ whole genome shotgun (WGS) entry which is preliminary data.</text>
</comment>
<evidence type="ECO:0000256" key="9">
    <source>
        <dbReference type="ARBA" id="ARBA00032122"/>
    </source>
</evidence>
<sequence>MGLLALGTPLDWPETKPLAEHIRDHGITQFLNTWKRWKDRSGEGLLWGDEIEYLVASVDEADHAVRLSLRQSEILKKLEKVTCDPKLAAMKPAGSKAMPVFHPEYGRFMIESTPGAPYTGSPKDLVTVEADMRFRRQIIRTHLLANELPITLTSWPRLGAETQFTDPPTFAEPTESSSRSQYVGQLITNPHARFPTLTANIRQRRGSLVDIRVPLYIDKNTELPEGAKAPLSTGLAGPAKPEPGTPYIHMDAMGFGMGCCCLQITFQAWNVDEARQMYDALVPVAPIMLALTAAAPAFRGRLADVDARWNVIAASVDDRTEEERGLKPLKDDKYKLPKSRYDSVSLYIANDARNKPEYNDISAPINQAVRQRLLDNGLDDKLASHVGHLFVRDPLVQFSETIDQDDVESMDHFENIQSTNWQTVRFKPPPVNSDIGWRVEFRPMEIQMTDFENAAFSIFIVLLSRAIISFNLNFYMPISQVDENLQKAQQRNAARANTFHFRRTVFPHDLSTYDLESRPVTPPNVTTPPNGAANGTHPHKHHHVDPHGLANGLSKTHLDRVNGTTTPATNGFANGNGKAAANGKANGHTPGHLRHQSSFSSCASLREEDDSGPEVVAMTLDEVINGRSDGFPGLMGVVNAYLNSINVDVVTKCEIRRYLDLIKMRARGDLVTPATWIREFITSHPSYAHDSLVTDDIQADLVKAVDELERGVRPAPELLGEDYVGSGPSGCL</sequence>
<evidence type="ECO:0000256" key="5">
    <source>
        <dbReference type="ARBA" id="ARBA00022684"/>
    </source>
</evidence>
<comment type="pathway">
    <text evidence="1 10">Sulfur metabolism; glutathione biosynthesis; glutathione from L-cysteine and L-glutamate: step 1/2.</text>
</comment>
<evidence type="ECO:0000313" key="13">
    <source>
        <dbReference type="Proteomes" id="UP000279236"/>
    </source>
</evidence>
<evidence type="ECO:0000256" key="3">
    <source>
        <dbReference type="ARBA" id="ARBA00012220"/>
    </source>
</evidence>
<reference evidence="12 13" key="1">
    <citation type="submission" date="2018-11" db="EMBL/GenBank/DDBJ databases">
        <title>Genome sequence of Apiotrichum porosum DSM 27194.</title>
        <authorList>
            <person name="Aliyu H."/>
            <person name="Gorte O."/>
            <person name="Ochsenreither K."/>
        </authorList>
    </citation>
    <scope>NUCLEOTIDE SEQUENCE [LARGE SCALE GENOMIC DNA]</scope>
    <source>
        <strain evidence="12 13">DSM 27194</strain>
    </source>
</reference>
<keyword evidence="6 10" id="KW-0547">Nucleotide-binding</keyword>
<keyword evidence="5 10" id="KW-0317">Glutathione biosynthesis</keyword>
<evidence type="ECO:0000256" key="8">
    <source>
        <dbReference type="ARBA" id="ARBA00030585"/>
    </source>
</evidence>
<comment type="catalytic activity">
    <reaction evidence="10">
        <text>L-cysteine + L-glutamate + ATP = gamma-L-glutamyl-L-cysteine + ADP + phosphate + H(+)</text>
        <dbReference type="Rhea" id="RHEA:13285"/>
        <dbReference type="ChEBI" id="CHEBI:15378"/>
        <dbReference type="ChEBI" id="CHEBI:29985"/>
        <dbReference type="ChEBI" id="CHEBI:30616"/>
        <dbReference type="ChEBI" id="CHEBI:35235"/>
        <dbReference type="ChEBI" id="CHEBI:43474"/>
        <dbReference type="ChEBI" id="CHEBI:58173"/>
        <dbReference type="ChEBI" id="CHEBI:456216"/>
        <dbReference type="EC" id="6.3.2.2"/>
    </reaction>
</comment>
<dbReference type="InterPro" id="IPR014746">
    <property type="entry name" value="Gln_synth/guanido_kin_cat_dom"/>
</dbReference>
<dbReference type="AlphaFoldDB" id="A0A427XSZ2"/>
<dbReference type="FunFam" id="3.30.590.50:FF:000001">
    <property type="entry name" value="Glutamate-cysteine ligase Gcs1"/>
    <property type="match status" value="1"/>
</dbReference>
<dbReference type="EC" id="6.3.2.2" evidence="3 10"/>
<dbReference type="OrthoDB" id="7939818at2759"/>
<feature type="region of interest" description="Disordered" evidence="11">
    <location>
        <begin position="513"/>
        <end position="545"/>
    </location>
</feature>
<evidence type="ECO:0000256" key="4">
    <source>
        <dbReference type="ARBA" id="ARBA00022598"/>
    </source>
</evidence>
<dbReference type="EMBL" id="RSCE01000006">
    <property type="protein sequence ID" value="RSH81937.1"/>
    <property type="molecule type" value="Genomic_DNA"/>
</dbReference>
<dbReference type="GO" id="GO:0005524">
    <property type="term" value="F:ATP binding"/>
    <property type="evidence" value="ECO:0007669"/>
    <property type="project" value="UniProtKB-UniRule"/>
</dbReference>
<keyword evidence="7 10" id="KW-0067">ATP-binding</keyword>
<keyword evidence="4 10" id="KW-0436">Ligase</keyword>
<evidence type="ECO:0000313" key="12">
    <source>
        <dbReference type="EMBL" id="RSH81937.1"/>
    </source>
</evidence>
<dbReference type="Pfam" id="PF03074">
    <property type="entry name" value="GCS"/>
    <property type="match status" value="2"/>
</dbReference>
<evidence type="ECO:0000256" key="11">
    <source>
        <dbReference type="SAM" id="MobiDB-lite"/>
    </source>
</evidence>
<gene>
    <name evidence="12" type="ORF">EHS24_008134</name>
</gene>
<dbReference type="PANTHER" id="PTHR11164:SF0">
    <property type="entry name" value="GLUTAMATE--CYSTEINE LIGASE CATALYTIC SUBUNIT"/>
    <property type="match status" value="1"/>
</dbReference>
<organism evidence="12 13">
    <name type="scientific">Apiotrichum porosum</name>
    <dbReference type="NCBI Taxonomy" id="105984"/>
    <lineage>
        <taxon>Eukaryota</taxon>
        <taxon>Fungi</taxon>
        <taxon>Dikarya</taxon>
        <taxon>Basidiomycota</taxon>
        <taxon>Agaricomycotina</taxon>
        <taxon>Tremellomycetes</taxon>
        <taxon>Trichosporonales</taxon>
        <taxon>Trichosporonaceae</taxon>
        <taxon>Apiotrichum</taxon>
    </lineage>
</organism>
<dbReference type="Gene3D" id="3.30.590.50">
    <property type="match status" value="2"/>
</dbReference>
<evidence type="ECO:0000256" key="7">
    <source>
        <dbReference type="ARBA" id="ARBA00022840"/>
    </source>
</evidence>
<evidence type="ECO:0000256" key="10">
    <source>
        <dbReference type="RuleBase" id="RU367135"/>
    </source>
</evidence>
<dbReference type="InterPro" id="IPR004308">
    <property type="entry name" value="GCS"/>
</dbReference>
<comment type="similarity">
    <text evidence="2 10">Belongs to the glutamate--cysteine ligase type 3 family.</text>
</comment>
<dbReference type="PANTHER" id="PTHR11164">
    <property type="entry name" value="GLUTAMATE CYSTEINE LIGASE"/>
    <property type="match status" value="1"/>
</dbReference>
<evidence type="ECO:0000256" key="6">
    <source>
        <dbReference type="ARBA" id="ARBA00022741"/>
    </source>
</evidence>
<accession>A0A427XSZ2</accession>